<keyword evidence="2" id="KW-1185">Reference proteome</keyword>
<dbReference type="EMBL" id="BMAW01038424">
    <property type="protein sequence ID" value="GFU52114.1"/>
    <property type="molecule type" value="Genomic_DNA"/>
</dbReference>
<sequence>EASGSFSSNVCQAKNEHRRYLAVAGTRREKAKLQSGVAKSRVTAFVASAAH</sequence>
<accession>A0A8X6R6U8</accession>
<organism evidence="1 2">
    <name type="scientific">Nephila pilipes</name>
    <name type="common">Giant wood spider</name>
    <name type="synonym">Nephila maculata</name>
    <dbReference type="NCBI Taxonomy" id="299642"/>
    <lineage>
        <taxon>Eukaryota</taxon>
        <taxon>Metazoa</taxon>
        <taxon>Ecdysozoa</taxon>
        <taxon>Arthropoda</taxon>
        <taxon>Chelicerata</taxon>
        <taxon>Arachnida</taxon>
        <taxon>Araneae</taxon>
        <taxon>Araneomorphae</taxon>
        <taxon>Entelegynae</taxon>
        <taxon>Araneoidea</taxon>
        <taxon>Nephilidae</taxon>
        <taxon>Nephila</taxon>
    </lineage>
</organism>
<evidence type="ECO:0000313" key="1">
    <source>
        <dbReference type="EMBL" id="GFU52114.1"/>
    </source>
</evidence>
<evidence type="ECO:0000313" key="2">
    <source>
        <dbReference type="Proteomes" id="UP000887013"/>
    </source>
</evidence>
<dbReference type="Proteomes" id="UP000887013">
    <property type="component" value="Unassembled WGS sequence"/>
</dbReference>
<feature type="non-terminal residue" evidence="1">
    <location>
        <position position="1"/>
    </location>
</feature>
<protein>
    <submittedName>
        <fullName evidence="1">Uncharacterized protein</fullName>
    </submittedName>
</protein>
<dbReference type="OrthoDB" id="8360084at2759"/>
<dbReference type="AlphaFoldDB" id="A0A8X6R6U8"/>
<reference evidence="1" key="1">
    <citation type="submission" date="2020-08" db="EMBL/GenBank/DDBJ databases">
        <title>Multicomponent nature underlies the extraordinary mechanical properties of spider dragline silk.</title>
        <authorList>
            <person name="Kono N."/>
            <person name="Nakamura H."/>
            <person name="Mori M."/>
            <person name="Yoshida Y."/>
            <person name="Ohtoshi R."/>
            <person name="Malay A.D."/>
            <person name="Moran D.A.P."/>
            <person name="Tomita M."/>
            <person name="Numata K."/>
            <person name="Arakawa K."/>
        </authorList>
    </citation>
    <scope>NUCLEOTIDE SEQUENCE</scope>
</reference>
<gene>
    <name evidence="1" type="ORF">NPIL_574141</name>
</gene>
<name>A0A8X6R6U8_NEPPI</name>
<proteinExistence type="predicted"/>
<comment type="caution">
    <text evidence="1">The sequence shown here is derived from an EMBL/GenBank/DDBJ whole genome shotgun (WGS) entry which is preliminary data.</text>
</comment>